<dbReference type="InterPro" id="IPR052055">
    <property type="entry name" value="Hepadnavirus_pol/RT"/>
</dbReference>
<dbReference type="Pfam" id="PF17917">
    <property type="entry name" value="RT_RNaseH"/>
    <property type="match status" value="1"/>
</dbReference>
<feature type="domain" description="Reverse transcriptase" evidence="11">
    <location>
        <begin position="746"/>
        <end position="928"/>
    </location>
</feature>
<evidence type="ECO:0000256" key="7">
    <source>
        <dbReference type="ARBA" id="ARBA00022801"/>
    </source>
</evidence>
<dbReference type="InterPro" id="IPR043502">
    <property type="entry name" value="DNA/RNA_pol_sf"/>
</dbReference>
<evidence type="ECO:0000256" key="2">
    <source>
        <dbReference type="ARBA" id="ARBA00012180"/>
    </source>
</evidence>
<evidence type="ECO:0000256" key="6">
    <source>
        <dbReference type="ARBA" id="ARBA00022759"/>
    </source>
</evidence>
<sequence length="1383" mass="152887">MNLPKCLHFMCCIERIRVHATFSTVQQLISGKYMLVFNVQFPFSRFTTTLHMGTRLRVQSSLSLIQKANEHWRVVFACLATPPYIRVYKMAACNHSFRFSLRSLRFEPDSQNRKRVPDELTLSAGVLPKTKRVVLKSVLQPPARSCGLLFSQQEEPSQTSEQPHLSAQLCRGSSLGKPGSKRVNFSRLWKTFSRLPSSSFHGKSLSRQGFSAAAMRHLGDFQDVQNAPPASKAPRTSAPRGPVELLKQFASPHAGPSDSFGALQEVEMSAAASEGESEGEADASAGRRPSAVAAPSEADAELSAMLLRAAKGIGLEVPKTPPADPSRLDDWFLGRAPAAPPRSPPVPFFPEVHEELARTWRAPYSSRPRPSSSPLATLDGGAARGYVAVPQVERAVVVLLCPRGAATWRDRPHLPSGACKLSSALAGRACHAAGQAATALHAMATLQVYQAQALKHLHEGGPDQGAMQELRADTDFALRATKVTARSLGQVMSTVVVQERHLWLTLAQMADVDKARFLDAPVSQGGLFGNTVEYFAQQFSAVQKQTEAIKHILPRCDSAITSPGPQPPPARRRGRPPAAPKQPAPSPAEAHDARLAARRRAGRGRAAPPRVPFWSDALPPRIRTRSSISPAREPGKKVSAAQCSQTFSRTFFLLGSVPFPSPPPGCPTAVTLVNVPLIPLATRLGAWLQLPSPSQWLIRTVRLGYAIQFARRPPRYRGVLSTSVHSGTHAPVLRAEVAVLLAKDAIEPVPPAEMKSGFYSLYFIVPKKSGGLRPILDLRVLNRSLLRLPFKMLMTKRMLTCIRHQDWFAAIDLKDAYFHVSILPRHRPFLRFVFEGRGYQYKVLPFGLSLSPRVFTKVTEAALSPLWRMGIHILNYLDDWLLIAHSRDLLCEHRDLVLRHLSHLGLQVNREKSKLSPVQRISFLGVELDSVNMTARLTNERAQSVLNCLNSFRHKTAVPLKTFQRLLGHMAAAAAVTPLGLLHMRPLQHWLHDRVPRWAWHRGTLRIGVSLQCRRLFSPPEHLVVYTDASSMGWGAVCKGQAALGSWTEPRLQWHINCLESLAVLLALRRFRPMLRHKHVLVRTDSTATVAFINHQGGLRSHRMSQLLDVAENATRHSHSRRTQPCSRPALTAVHPSWRMATPPPGSPADLEPFRRSPDRSAPPPQSSHCQLFYSLSEAPLGRDALAHSWPPGPNLLAQTLCKIREDEEQVLLVAPYWHKTVGDLQAFSVDETCLEFGPGDSHVILRPRPGYVPKVVNLQALPLEEADPASALLCLVRALRIYVDRTRHFRRTEQLFVCFRGQQKGNAVSKQRLAHWVVDAISLSYQNQGEPCPLGVHAHSTRSVASSYALAHGASLADICRAAGWATPNTFARFYNLCVEAV</sequence>
<dbReference type="SUPFAM" id="SSF56349">
    <property type="entry name" value="DNA breaking-rejoining enzymes"/>
    <property type="match status" value="1"/>
</dbReference>
<organism evidence="12 13">
    <name type="scientific">Cirrhinus mrigala</name>
    <name type="common">Mrigala</name>
    <dbReference type="NCBI Taxonomy" id="683832"/>
    <lineage>
        <taxon>Eukaryota</taxon>
        <taxon>Metazoa</taxon>
        <taxon>Chordata</taxon>
        <taxon>Craniata</taxon>
        <taxon>Vertebrata</taxon>
        <taxon>Euteleostomi</taxon>
        <taxon>Actinopterygii</taxon>
        <taxon>Neopterygii</taxon>
        <taxon>Teleostei</taxon>
        <taxon>Ostariophysi</taxon>
        <taxon>Cypriniformes</taxon>
        <taxon>Cyprinidae</taxon>
        <taxon>Labeoninae</taxon>
        <taxon>Labeonini</taxon>
        <taxon>Cirrhinus</taxon>
    </lineage>
</organism>
<dbReference type="InterPro" id="IPR043128">
    <property type="entry name" value="Rev_trsase/Diguanyl_cyclase"/>
</dbReference>
<dbReference type="Gene3D" id="3.10.10.10">
    <property type="entry name" value="HIV Type 1 Reverse Transcriptase, subunit A, domain 1"/>
    <property type="match status" value="1"/>
</dbReference>
<dbReference type="EMBL" id="JAMKFB020000850">
    <property type="protein sequence ID" value="KAL0146953.1"/>
    <property type="molecule type" value="Genomic_DNA"/>
</dbReference>
<dbReference type="SUPFAM" id="SSF56672">
    <property type="entry name" value="DNA/RNA polymerases"/>
    <property type="match status" value="1"/>
</dbReference>
<keyword evidence="9" id="KW-0233">DNA recombination</keyword>
<evidence type="ECO:0000256" key="5">
    <source>
        <dbReference type="ARBA" id="ARBA00022722"/>
    </source>
</evidence>
<dbReference type="Proteomes" id="UP001529510">
    <property type="component" value="Unassembled WGS sequence"/>
</dbReference>
<dbReference type="Pfam" id="PF00078">
    <property type="entry name" value="RVT_1"/>
    <property type="match status" value="1"/>
</dbReference>
<gene>
    <name evidence="12" type="ORF">M9458_057892</name>
</gene>
<dbReference type="Gene3D" id="3.30.70.270">
    <property type="match status" value="1"/>
</dbReference>
<name>A0ABD0MD37_CIRMR</name>
<feature type="non-terminal residue" evidence="12">
    <location>
        <position position="1383"/>
    </location>
</feature>
<dbReference type="GO" id="GO:0003964">
    <property type="term" value="F:RNA-directed DNA polymerase activity"/>
    <property type="evidence" value="ECO:0007669"/>
    <property type="project" value="UniProtKB-KW"/>
</dbReference>
<evidence type="ECO:0000256" key="10">
    <source>
        <dbReference type="SAM" id="MobiDB-lite"/>
    </source>
</evidence>
<dbReference type="PANTHER" id="PTHR33050">
    <property type="entry name" value="REVERSE TRANSCRIPTASE DOMAIN-CONTAINING PROTEIN"/>
    <property type="match status" value="1"/>
</dbReference>
<dbReference type="EC" id="3.1.26.4" evidence="2"/>
<evidence type="ECO:0000313" key="12">
    <source>
        <dbReference type="EMBL" id="KAL0146953.1"/>
    </source>
</evidence>
<keyword evidence="4" id="KW-0548">Nucleotidyltransferase</keyword>
<evidence type="ECO:0000259" key="11">
    <source>
        <dbReference type="PROSITE" id="PS50878"/>
    </source>
</evidence>
<keyword evidence="7" id="KW-0378">Hydrolase</keyword>
<protein>
    <recommendedName>
        <fullName evidence="2">ribonuclease H</fullName>
        <ecNumber evidence="2">3.1.26.4</ecNumber>
    </recommendedName>
</protein>
<dbReference type="Gene3D" id="1.10.443.10">
    <property type="entry name" value="Intergrase catalytic core"/>
    <property type="match status" value="1"/>
</dbReference>
<dbReference type="PROSITE" id="PS50878">
    <property type="entry name" value="RT_POL"/>
    <property type="match status" value="1"/>
</dbReference>
<proteinExistence type="inferred from homology"/>
<keyword evidence="13" id="KW-1185">Reference proteome</keyword>
<feature type="region of interest" description="Disordered" evidence="10">
    <location>
        <begin position="268"/>
        <end position="296"/>
    </location>
</feature>
<dbReference type="GO" id="GO:0004523">
    <property type="term" value="F:RNA-DNA hybrid ribonuclease activity"/>
    <property type="evidence" value="ECO:0007669"/>
    <property type="project" value="UniProtKB-EC"/>
</dbReference>
<reference evidence="12 13" key="1">
    <citation type="submission" date="2024-05" db="EMBL/GenBank/DDBJ databases">
        <title>Genome sequencing and assembly of Indian major carp, Cirrhinus mrigala (Hamilton, 1822).</title>
        <authorList>
            <person name="Mohindra V."/>
            <person name="Chowdhury L.M."/>
            <person name="Lal K."/>
            <person name="Jena J.K."/>
        </authorList>
    </citation>
    <scope>NUCLEOTIDE SEQUENCE [LARGE SCALE GENOMIC DNA]</scope>
    <source>
        <strain evidence="12">CM1030</strain>
        <tissue evidence="12">Blood</tissue>
    </source>
</reference>
<evidence type="ECO:0000256" key="8">
    <source>
        <dbReference type="ARBA" id="ARBA00022918"/>
    </source>
</evidence>
<dbReference type="CDD" id="cd03714">
    <property type="entry name" value="RT_DIRS1"/>
    <property type="match status" value="1"/>
</dbReference>
<dbReference type="GO" id="GO:0006310">
    <property type="term" value="P:DNA recombination"/>
    <property type="evidence" value="ECO:0007669"/>
    <property type="project" value="UniProtKB-KW"/>
</dbReference>
<evidence type="ECO:0000256" key="1">
    <source>
        <dbReference type="ARBA" id="ARBA00010879"/>
    </source>
</evidence>
<feature type="region of interest" description="Disordered" evidence="10">
    <location>
        <begin position="151"/>
        <end position="178"/>
    </location>
</feature>
<feature type="region of interest" description="Disordered" evidence="10">
    <location>
        <begin position="1134"/>
        <end position="1169"/>
    </location>
</feature>
<evidence type="ECO:0000313" key="13">
    <source>
        <dbReference type="Proteomes" id="UP001529510"/>
    </source>
</evidence>
<evidence type="ECO:0000256" key="9">
    <source>
        <dbReference type="ARBA" id="ARBA00023172"/>
    </source>
</evidence>
<keyword evidence="6" id="KW-0255">Endonuclease</keyword>
<accession>A0ABD0MD37</accession>
<comment type="caution">
    <text evidence="12">The sequence shown here is derived from an EMBL/GenBank/DDBJ whole genome shotgun (WGS) entry which is preliminary data.</text>
</comment>
<keyword evidence="3" id="KW-0808">Transferase</keyword>
<evidence type="ECO:0000256" key="3">
    <source>
        <dbReference type="ARBA" id="ARBA00022679"/>
    </source>
</evidence>
<dbReference type="CDD" id="cd09275">
    <property type="entry name" value="RNase_HI_RT_DIRS1"/>
    <property type="match status" value="1"/>
</dbReference>
<dbReference type="PANTHER" id="PTHR33050:SF7">
    <property type="entry name" value="RIBONUCLEASE H"/>
    <property type="match status" value="1"/>
</dbReference>
<dbReference type="InterPro" id="IPR000477">
    <property type="entry name" value="RT_dom"/>
</dbReference>
<comment type="similarity">
    <text evidence="1">Belongs to the beta type-B retroviral polymerase family. HERV class-II K(HML-2) pol subfamily.</text>
</comment>
<dbReference type="InterPro" id="IPR013762">
    <property type="entry name" value="Integrase-like_cat_sf"/>
</dbReference>
<dbReference type="InterPro" id="IPR041373">
    <property type="entry name" value="RT_RNaseH"/>
</dbReference>
<feature type="compositionally biased region" description="Low complexity" evidence="10">
    <location>
        <begin position="151"/>
        <end position="163"/>
    </location>
</feature>
<keyword evidence="8" id="KW-0695">RNA-directed DNA polymerase</keyword>
<feature type="compositionally biased region" description="Pro residues" evidence="10">
    <location>
        <begin position="577"/>
        <end position="586"/>
    </location>
</feature>
<keyword evidence="5" id="KW-0540">Nuclease</keyword>
<evidence type="ECO:0000256" key="4">
    <source>
        <dbReference type="ARBA" id="ARBA00022695"/>
    </source>
</evidence>
<dbReference type="InterPro" id="IPR011010">
    <property type="entry name" value="DNA_brk_join_enz"/>
</dbReference>
<feature type="region of interest" description="Disordered" evidence="10">
    <location>
        <begin position="554"/>
        <end position="616"/>
    </location>
</feature>